<keyword evidence="5" id="KW-0342">GTP-binding</keyword>
<comment type="caution">
    <text evidence="11">The sequence shown here is derived from an EMBL/GenBank/DDBJ whole genome shotgun (WGS) entry which is preliminary data.</text>
</comment>
<dbReference type="EMBL" id="BKCP01004960">
    <property type="protein sequence ID" value="GER35129.1"/>
    <property type="molecule type" value="Genomic_DNA"/>
</dbReference>
<feature type="domain" description="WRKY" evidence="10">
    <location>
        <begin position="136"/>
        <end position="161"/>
    </location>
</feature>
<dbReference type="SUPFAM" id="SSF52540">
    <property type="entry name" value="P-loop containing nucleoside triphosphate hydrolases"/>
    <property type="match status" value="1"/>
</dbReference>
<evidence type="ECO:0000256" key="1">
    <source>
        <dbReference type="ARBA" id="ARBA00004123"/>
    </source>
</evidence>
<feature type="region of interest" description="Disordered" evidence="9">
    <location>
        <begin position="402"/>
        <end position="423"/>
    </location>
</feature>
<dbReference type="AlphaFoldDB" id="A0A5A7PQU4"/>
<dbReference type="InterPro" id="IPR001806">
    <property type="entry name" value="Small_GTPase"/>
</dbReference>
<dbReference type="PANTHER" id="PTHR24073">
    <property type="entry name" value="DRAB5-RELATED"/>
    <property type="match status" value="1"/>
</dbReference>
<dbReference type="GO" id="GO:0005634">
    <property type="term" value="C:nucleus"/>
    <property type="evidence" value="ECO:0007669"/>
    <property type="project" value="UniProtKB-SubCell"/>
</dbReference>
<keyword evidence="3" id="KW-0805">Transcription regulation</keyword>
<dbReference type="Gene3D" id="2.20.25.80">
    <property type="entry name" value="WRKY domain"/>
    <property type="match status" value="1"/>
</dbReference>
<evidence type="ECO:0000313" key="12">
    <source>
        <dbReference type="Proteomes" id="UP000325081"/>
    </source>
</evidence>
<evidence type="ECO:0000256" key="4">
    <source>
        <dbReference type="ARBA" id="ARBA00023125"/>
    </source>
</evidence>
<comment type="similarity">
    <text evidence="8">Belongs to the small GTPase superfamily.</text>
</comment>
<dbReference type="InterPro" id="IPR027417">
    <property type="entry name" value="P-loop_NTPase"/>
</dbReference>
<organism evidence="11 12">
    <name type="scientific">Striga asiatica</name>
    <name type="common">Asiatic witchweed</name>
    <name type="synonym">Buchnera asiatica</name>
    <dbReference type="NCBI Taxonomy" id="4170"/>
    <lineage>
        <taxon>Eukaryota</taxon>
        <taxon>Viridiplantae</taxon>
        <taxon>Streptophyta</taxon>
        <taxon>Embryophyta</taxon>
        <taxon>Tracheophyta</taxon>
        <taxon>Spermatophyta</taxon>
        <taxon>Magnoliopsida</taxon>
        <taxon>eudicotyledons</taxon>
        <taxon>Gunneridae</taxon>
        <taxon>Pentapetalae</taxon>
        <taxon>asterids</taxon>
        <taxon>lamiids</taxon>
        <taxon>Lamiales</taxon>
        <taxon>Orobanchaceae</taxon>
        <taxon>Buchnereae</taxon>
        <taxon>Striga</taxon>
    </lineage>
</organism>
<comment type="subcellular location">
    <subcellularLocation>
        <location evidence="1">Nucleus</location>
    </subcellularLocation>
</comment>
<feature type="region of interest" description="Disordered" evidence="9">
    <location>
        <begin position="930"/>
        <end position="949"/>
    </location>
</feature>
<keyword evidence="12" id="KW-1185">Reference proteome</keyword>
<sequence>MDTCAAISIVVPDLTLAEGREIQCSSQGLLAVSLEFSLSLIHLPEQGRERKCFSSIISFKYLYALFQSDMRLVTYFGIQLSRTSVGVDNLQERIFEKSVFVFSVRSVCLHKKLSKREERNYNKEKEEFRVAFKTRTDLEFLDDGFKWKKYGKKKVKSSPNPSFMFDRIWKHNVISRVLNEPLRTLIEVVSVVAVGSGVGLWSNRVTTSSIRWSVAELTEEVGPSHRSLLFGRFYVGLVLCSPQRGCSSTRKDVGGVDLVDCVVVAVVVDLEPLGGGDGGGGSGRWEKELKTRVSIGGVEEEEAEAEAETQVDGAAVADDGHGRREWPQFSALSFWFVALLDLCVVGSDLCVDSGGRALCLLDQGSLERCRDLRLQLRATLQPAATGPGSDAVTRPSTIQGFGPAAATPRVRPHSSSPLNWKNRTLIPPDKGELKHIIYKSCRSGLATAPDPGIGLSHVAWPPSTKSASPLVFLSTDGHLPSATDPRNLLGESDCSEEITVVCGEDGGGGQWWWQSEAMTGKGRKTSPFYWGDNILFREEETMFWRERERESKEQQNGGPPVGQVCKDMKVILACFLFSHVLGQLASESCDHIFSLFRSVVLMADGGVGKTSLVHLIMKGSSIARPPQTVGCAVDVKHTTYGNSGSSSSSIRGDSERDFFVELWDISGHERYKDCRSLFYSQINGVMFVHDLSQRRTKTSLQKWAAEIAATGTFSAPLANGGPGGLPVPYIVIGNKADIASKEGTRGSSGNLVDVARQWVEKQGLLPSSEEIPLTESFPSGGGLLAVSLGLEYKAHSYWHIDDLTCILRFYVANCKFMNFKLKGLILVNFKRNSILYLYPVVLLLNEYLLSIQAAKEARYDKEAVMKFFRMLIRRRYFSDDLPGAGPWSAHVNRPLTQSSEITSDDDHLYKSSSAFSPLGSNTERLVAGVGHRKPNDQSGPPNPQPMAGRVGQAFFRPASQSAPPRLAIWRALVGYGPARPTSPF</sequence>
<gene>
    <name evidence="11" type="ORF">STAS_11391</name>
</gene>
<reference evidence="12" key="1">
    <citation type="journal article" date="2019" name="Curr. Biol.">
        <title>Genome Sequence of Striga asiatica Provides Insight into the Evolution of Plant Parasitism.</title>
        <authorList>
            <person name="Yoshida S."/>
            <person name="Kim S."/>
            <person name="Wafula E.K."/>
            <person name="Tanskanen J."/>
            <person name="Kim Y.M."/>
            <person name="Honaas L."/>
            <person name="Yang Z."/>
            <person name="Spallek T."/>
            <person name="Conn C.E."/>
            <person name="Ichihashi Y."/>
            <person name="Cheong K."/>
            <person name="Cui S."/>
            <person name="Der J.P."/>
            <person name="Gundlach H."/>
            <person name="Jiao Y."/>
            <person name="Hori C."/>
            <person name="Ishida J.K."/>
            <person name="Kasahara H."/>
            <person name="Kiba T."/>
            <person name="Kim M.S."/>
            <person name="Koo N."/>
            <person name="Laohavisit A."/>
            <person name="Lee Y.H."/>
            <person name="Lumba S."/>
            <person name="McCourt P."/>
            <person name="Mortimer J.C."/>
            <person name="Mutuku J.M."/>
            <person name="Nomura T."/>
            <person name="Sasaki-Sekimoto Y."/>
            <person name="Seto Y."/>
            <person name="Wang Y."/>
            <person name="Wakatake T."/>
            <person name="Sakakibara H."/>
            <person name="Demura T."/>
            <person name="Yamaguchi S."/>
            <person name="Yoneyama K."/>
            <person name="Manabe R.I."/>
            <person name="Nelson D.C."/>
            <person name="Schulman A.H."/>
            <person name="Timko M.P."/>
            <person name="dePamphilis C.W."/>
            <person name="Choi D."/>
            <person name="Shirasu K."/>
        </authorList>
    </citation>
    <scope>NUCLEOTIDE SEQUENCE [LARGE SCALE GENOMIC DNA]</scope>
    <source>
        <strain evidence="12">cv. UVA1</strain>
    </source>
</reference>
<dbReference type="InterPro" id="IPR036576">
    <property type="entry name" value="WRKY_dom_sf"/>
</dbReference>
<dbReference type="OrthoDB" id="5914890at2759"/>
<keyword evidence="7" id="KW-0539">Nucleus</keyword>
<evidence type="ECO:0000256" key="2">
    <source>
        <dbReference type="ARBA" id="ARBA00022741"/>
    </source>
</evidence>
<dbReference type="Gene3D" id="3.40.50.300">
    <property type="entry name" value="P-loop containing nucleotide triphosphate hydrolases"/>
    <property type="match status" value="1"/>
</dbReference>
<dbReference type="Proteomes" id="UP000325081">
    <property type="component" value="Unassembled WGS sequence"/>
</dbReference>
<evidence type="ECO:0000256" key="3">
    <source>
        <dbReference type="ARBA" id="ARBA00023015"/>
    </source>
</evidence>
<evidence type="ECO:0000259" key="10">
    <source>
        <dbReference type="PROSITE" id="PS50811"/>
    </source>
</evidence>
<evidence type="ECO:0000256" key="7">
    <source>
        <dbReference type="ARBA" id="ARBA00023242"/>
    </source>
</evidence>
<dbReference type="PROSITE" id="PS51419">
    <property type="entry name" value="RAB"/>
    <property type="match status" value="1"/>
</dbReference>
<proteinExistence type="inferred from homology"/>
<protein>
    <submittedName>
        <fullName evidence="11">Ras-related small GTP-binding family protein</fullName>
    </submittedName>
</protein>
<dbReference type="GO" id="GO:0003700">
    <property type="term" value="F:DNA-binding transcription factor activity"/>
    <property type="evidence" value="ECO:0007669"/>
    <property type="project" value="InterPro"/>
</dbReference>
<dbReference type="GO" id="GO:0005525">
    <property type="term" value="F:GTP binding"/>
    <property type="evidence" value="ECO:0007669"/>
    <property type="project" value="UniProtKB-KW"/>
</dbReference>
<dbReference type="Pfam" id="PF03106">
    <property type="entry name" value="WRKY"/>
    <property type="match status" value="1"/>
</dbReference>
<evidence type="ECO:0000256" key="6">
    <source>
        <dbReference type="ARBA" id="ARBA00023163"/>
    </source>
</evidence>
<dbReference type="SMART" id="SM00175">
    <property type="entry name" value="RAB"/>
    <property type="match status" value="1"/>
</dbReference>
<feature type="compositionally biased region" description="Polar residues" evidence="9">
    <location>
        <begin position="413"/>
        <end position="422"/>
    </location>
</feature>
<dbReference type="Pfam" id="PF00071">
    <property type="entry name" value="Ras"/>
    <property type="match status" value="1"/>
</dbReference>
<dbReference type="SUPFAM" id="SSF118290">
    <property type="entry name" value="WRKY DNA-binding domain"/>
    <property type="match status" value="1"/>
</dbReference>
<dbReference type="GO" id="GO:0003924">
    <property type="term" value="F:GTPase activity"/>
    <property type="evidence" value="ECO:0007669"/>
    <property type="project" value="InterPro"/>
</dbReference>
<dbReference type="FunFam" id="3.40.50.300:FF:000713">
    <property type="entry name" value="Ras-related small GTP-binding family protein"/>
    <property type="match status" value="1"/>
</dbReference>
<dbReference type="InterPro" id="IPR003657">
    <property type="entry name" value="WRKY_dom"/>
</dbReference>
<dbReference type="PROSITE" id="PS50811">
    <property type="entry name" value="WRKY"/>
    <property type="match status" value="1"/>
</dbReference>
<evidence type="ECO:0000256" key="5">
    <source>
        <dbReference type="ARBA" id="ARBA00023134"/>
    </source>
</evidence>
<name>A0A5A7PQU4_STRAF</name>
<keyword evidence="2" id="KW-0547">Nucleotide-binding</keyword>
<keyword evidence="4" id="KW-0238">DNA-binding</keyword>
<accession>A0A5A7PQU4</accession>
<evidence type="ECO:0000313" key="11">
    <source>
        <dbReference type="EMBL" id="GER35129.1"/>
    </source>
</evidence>
<dbReference type="PRINTS" id="PR00449">
    <property type="entry name" value="RASTRNSFRMNG"/>
</dbReference>
<keyword evidence="6" id="KW-0804">Transcription</keyword>
<evidence type="ECO:0000256" key="9">
    <source>
        <dbReference type="SAM" id="MobiDB-lite"/>
    </source>
</evidence>
<evidence type="ECO:0000256" key="8">
    <source>
        <dbReference type="ARBA" id="ARBA00061681"/>
    </source>
</evidence>
<dbReference type="GO" id="GO:0043565">
    <property type="term" value="F:sequence-specific DNA binding"/>
    <property type="evidence" value="ECO:0007669"/>
    <property type="project" value="InterPro"/>
</dbReference>